<gene>
    <name evidence="2" type="ORF">GCM10010326_39550</name>
</gene>
<name>A0ABQ3ABY1_9ACTN</name>
<accession>A0ABQ3ABY1</accession>
<feature type="transmembrane region" description="Helical" evidence="1">
    <location>
        <begin position="7"/>
        <end position="26"/>
    </location>
</feature>
<evidence type="ECO:0008006" key="4">
    <source>
        <dbReference type="Google" id="ProtNLM"/>
    </source>
</evidence>
<dbReference type="EMBL" id="BMUU01000006">
    <property type="protein sequence ID" value="GGY41503.1"/>
    <property type="molecule type" value="Genomic_DNA"/>
</dbReference>
<sequence>MENMIGLVLLVVLALVICGCVCVVWAERGGPRWVRGVSAVTLFAGQLVRHSHKRRRRGWKGTSGEGD</sequence>
<evidence type="ECO:0000313" key="3">
    <source>
        <dbReference type="Proteomes" id="UP000600946"/>
    </source>
</evidence>
<organism evidence="2 3">
    <name type="scientific">Streptomyces xanthochromogenes</name>
    <dbReference type="NCBI Taxonomy" id="67384"/>
    <lineage>
        <taxon>Bacteria</taxon>
        <taxon>Bacillati</taxon>
        <taxon>Actinomycetota</taxon>
        <taxon>Actinomycetes</taxon>
        <taxon>Kitasatosporales</taxon>
        <taxon>Streptomycetaceae</taxon>
        <taxon>Streptomyces</taxon>
    </lineage>
</organism>
<comment type="caution">
    <text evidence="2">The sequence shown here is derived from an EMBL/GenBank/DDBJ whole genome shotgun (WGS) entry which is preliminary data.</text>
</comment>
<reference evidence="3" key="1">
    <citation type="journal article" date="2019" name="Int. J. Syst. Evol. Microbiol.">
        <title>The Global Catalogue of Microorganisms (GCM) 10K type strain sequencing project: providing services to taxonomists for standard genome sequencing and annotation.</title>
        <authorList>
            <consortium name="The Broad Institute Genomics Platform"/>
            <consortium name="The Broad Institute Genome Sequencing Center for Infectious Disease"/>
            <person name="Wu L."/>
            <person name="Ma J."/>
        </authorList>
    </citation>
    <scope>NUCLEOTIDE SEQUENCE [LARGE SCALE GENOMIC DNA]</scope>
    <source>
        <strain evidence="3">JCM 4594</strain>
    </source>
</reference>
<keyword evidence="1" id="KW-0472">Membrane</keyword>
<dbReference type="Proteomes" id="UP000600946">
    <property type="component" value="Unassembled WGS sequence"/>
</dbReference>
<evidence type="ECO:0000256" key="1">
    <source>
        <dbReference type="SAM" id="Phobius"/>
    </source>
</evidence>
<keyword evidence="1" id="KW-0812">Transmembrane</keyword>
<keyword evidence="1" id="KW-1133">Transmembrane helix</keyword>
<evidence type="ECO:0000313" key="2">
    <source>
        <dbReference type="EMBL" id="GGY41503.1"/>
    </source>
</evidence>
<proteinExistence type="predicted"/>
<keyword evidence="3" id="KW-1185">Reference proteome</keyword>
<protein>
    <recommendedName>
        <fullName evidence="4">Secreted protein</fullName>
    </recommendedName>
</protein>